<dbReference type="PRINTS" id="PR01950">
    <property type="entry name" value="LANCSUPER"/>
</dbReference>
<evidence type="ECO:0000313" key="2">
    <source>
        <dbReference type="EMBL" id="RAL26986.1"/>
    </source>
</evidence>
<accession>A0A364K9K6</accession>
<dbReference type="Proteomes" id="UP000251213">
    <property type="component" value="Unassembled WGS sequence"/>
</dbReference>
<protein>
    <submittedName>
        <fullName evidence="2">Uncharacterized protein</fullName>
    </submittedName>
</protein>
<keyword evidence="1" id="KW-0479">Metal-binding</keyword>
<dbReference type="CDD" id="cd04793">
    <property type="entry name" value="LanC"/>
    <property type="match status" value="1"/>
</dbReference>
<reference evidence="2 3" key="1">
    <citation type="submission" date="2018-06" db="EMBL/GenBank/DDBJ databases">
        <title>Thermoflavimicrobium daqus sp. nov., a thermophilic microbe isolated from Moutai-flavour Daqu.</title>
        <authorList>
            <person name="Wang X."/>
            <person name="Zhou H."/>
        </authorList>
    </citation>
    <scope>NUCLEOTIDE SEQUENCE [LARGE SCALE GENOMIC DNA]</scope>
    <source>
        <strain evidence="2 3">FBKL4.011</strain>
    </source>
</reference>
<dbReference type="GO" id="GO:0046872">
    <property type="term" value="F:metal ion binding"/>
    <property type="evidence" value="ECO:0007669"/>
    <property type="project" value="UniProtKB-KW"/>
</dbReference>
<keyword evidence="3" id="KW-1185">Reference proteome</keyword>
<dbReference type="AlphaFoldDB" id="A0A364K9K6"/>
<dbReference type="Gene3D" id="1.50.10.20">
    <property type="match status" value="1"/>
</dbReference>
<dbReference type="PRINTS" id="PR01955">
    <property type="entry name" value="LANCFRANKIA"/>
</dbReference>
<comment type="caution">
    <text evidence="2">The sequence shown here is derived from an EMBL/GenBank/DDBJ whole genome shotgun (WGS) entry which is preliminary data.</text>
</comment>
<dbReference type="Pfam" id="PF05147">
    <property type="entry name" value="LANC_like"/>
    <property type="match status" value="1"/>
</dbReference>
<evidence type="ECO:0000313" key="3">
    <source>
        <dbReference type="Proteomes" id="UP000251213"/>
    </source>
</evidence>
<name>A0A364K9K6_9BACL</name>
<dbReference type="InterPro" id="IPR007822">
    <property type="entry name" value="LANC-like"/>
</dbReference>
<feature type="binding site" evidence="1">
    <location>
        <position position="315"/>
    </location>
    <ligand>
        <name>Zn(2+)</name>
        <dbReference type="ChEBI" id="CHEBI:29105"/>
    </ligand>
</feature>
<dbReference type="SUPFAM" id="SSF158745">
    <property type="entry name" value="LanC-like"/>
    <property type="match status" value="1"/>
</dbReference>
<reference evidence="2 3" key="2">
    <citation type="submission" date="2018-06" db="EMBL/GenBank/DDBJ databases">
        <authorList>
            <person name="Zhirakovskaya E."/>
        </authorList>
    </citation>
    <scope>NUCLEOTIDE SEQUENCE [LARGE SCALE GENOMIC DNA]</scope>
    <source>
        <strain evidence="2 3">FBKL4.011</strain>
    </source>
</reference>
<dbReference type="GO" id="GO:0031179">
    <property type="term" value="P:peptide modification"/>
    <property type="evidence" value="ECO:0007669"/>
    <property type="project" value="InterPro"/>
</dbReference>
<feature type="binding site" evidence="1">
    <location>
        <position position="365"/>
    </location>
    <ligand>
        <name>Zn(2+)</name>
        <dbReference type="ChEBI" id="CHEBI:29105"/>
    </ligand>
</feature>
<dbReference type="EMBL" id="QJKK01000001">
    <property type="protein sequence ID" value="RAL26986.1"/>
    <property type="molecule type" value="Genomic_DNA"/>
</dbReference>
<gene>
    <name evidence="2" type="ORF">DL897_02810</name>
</gene>
<proteinExistence type="predicted"/>
<feature type="binding site" evidence="1">
    <location>
        <position position="364"/>
    </location>
    <ligand>
        <name>Zn(2+)</name>
        <dbReference type="ChEBI" id="CHEBI:29105"/>
    </ligand>
</feature>
<sequence length="456" mass="52582">MMIRKKSGWKPVESKELRQKVRQIVLELASLLKNPQEVVKKVTAQENNLTAAGFSIFPWSALSLSNGFPSIALFYGELDRLFPNDGWDEVGFEYLQWVQKAFIEEEIENLSLWSGICGVLMAVRSLSREGTRYQNMMKQLHDVYLSDYPMLLDTTLSELHEGARAEYYDVVDGWSGIGRYLLFNKHDPQLTKSLKEILIYLVQLCEDKEINQQLLPGWFIPDKHHMSIAGESMYPYGLFNLGLAHGIPGPLALLSIALLQGVEVPRQREAIMKITEWLIQWKQEDEYGLYWPFWISEEDYQKGRLKEVQTRAAWCYGTPGISRALLLAGRALDDSRYQQIASDSFLSVFRRPEQEWKTNSPTFCHGYIGLLQMTQRMLADTNNKELFRYRDYLLEKVLDFYDHQAPLRFYEMVMIKTKSNKVTNAGLLSGVAGIGLTLLSLISDQEPEWDSVFLIN</sequence>
<organism evidence="2 3">
    <name type="scientific">Thermoflavimicrobium daqui</name>
    <dbReference type="NCBI Taxonomy" id="2137476"/>
    <lineage>
        <taxon>Bacteria</taxon>
        <taxon>Bacillati</taxon>
        <taxon>Bacillota</taxon>
        <taxon>Bacilli</taxon>
        <taxon>Bacillales</taxon>
        <taxon>Thermoactinomycetaceae</taxon>
        <taxon>Thermoflavimicrobium</taxon>
    </lineage>
</organism>
<dbReference type="InterPro" id="IPR033889">
    <property type="entry name" value="LanC"/>
</dbReference>
<dbReference type="SMART" id="SM01260">
    <property type="entry name" value="LANC_like"/>
    <property type="match status" value="1"/>
</dbReference>
<evidence type="ECO:0000256" key="1">
    <source>
        <dbReference type="PIRSR" id="PIRSR607822-1"/>
    </source>
</evidence>
<keyword evidence="1" id="KW-0862">Zinc</keyword>